<feature type="domain" description="DUF1559" evidence="1">
    <location>
        <begin position="35"/>
        <end position="339"/>
    </location>
</feature>
<reference evidence="2 3" key="1">
    <citation type="submission" date="2019-02" db="EMBL/GenBank/DDBJ databases">
        <title>Deep-cultivation of Planctomycetes and their phenomic and genomic characterization uncovers novel biology.</title>
        <authorList>
            <person name="Wiegand S."/>
            <person name="Jogler M."/>
            <person name="Boedeker C."/>
            <person name="Pinto D."/>
            <person name="Vollmers J."/>
            <person name="Rivas-Marin E."/>
            <person name="Kohn T."/>
            <person name="Peeters S.H."/>
            <person name="Heuer A."/>
            <person name="Rast P."/>
            <person name="Oberbeckmann S."/>
            <person name="Bunk B."/>
            <person name="Jeske O."/>
            <person name="Meyerdierks A."/>
            <person name="Storesund J.E."/>
            <person name="Kallscheuer N."/>
            <person name="Luecker S."/>
            <person name="Lage O.M."/>
            <person name="Pohl T."/>
            <person name="Merkel B.J."/>
            <person name="Hornburger P."/>
            <person name="Mueller R.-W."/>
            <person name="Bruemmer F."/>
            <person name="Labrenz M."/>
            <person name="Spormann A.M."/>
            <person name="Op den Camp H."/>
            <person name="Overmann J."/>
            <person name="Amann R."/>
            <person name="Jetten M.S.M."/>
            <person name="Mascher T."/>
            <person name="Medema M.H."/>
            <person name="Devos D.P."/>
            <person name="Kaster A.-K."/>
            <person name="Ovreas L."/>
            <person name="Rohde M."/>
            <person name="Galperin M.Y."/>
            <person name="Jogler C."/>
        </authorList>
    </citation>
    <scope>NUCLEOTIDE SEQUENCE [LARGE SCALE GENOMIC DNA]</scope>
    <source>
        <strain evidence="2 3">HG15A2</strain>
    </source>
</reference>
<name>A0A517MPX5_9BACT</name>
<protein>
    <recommendedName>
        <fullName evidence="1">DUF1559 domain-containing protein</fullName>
    </recommendedName>
</protein>
<dbReference type="InterPro" id="IPR045584">
    <property type="entry name" value="Pilin-like"/>
</dbReference>
<evidence type="ECO:0000313" key="2">
    <source>
        <dbReference type="EMBL" id="QDS96931.1"/>
    </source>
</evidence>
<dbReference type="NCBIfam" id="TIGR04294">
    <property type="entry name" value="pre_pil_HX9DG"/>
    <property type="match status" value="1"/>
</dbReference>
<proteinExistence type="predicted"/>
<dbReference type="NCBIfam" id="TIGR02532">
    <property type="entry name" value="IV_pilin_GFxxxE"/>
    <property type="match status" value="1"/>
</dbReference>
<sequence length="358" mass="38770">MTVRSMKRMGFTLVELLVVIAIIGVLIGLLLPAVQAAREAARRAHCQNNLKQDALAVIGYTDVKGVYPTGVTGGKLSSNIDPKLTGGEIEAGFCQMGVGWVPWILPYLEQQPLYDKFFDSSGLGMKPGDPFPFPNMLQFGPAILGIEVWRGGDTVLPSFRCPSSVLPDHAEGSINMAADGYATSDYKGSIGFADQGIFHSLCDQARAYSGDSGTLNTIRPGNVEDGLSNTIMIGESSYYIKTRQQGSEGVVYWPAWAGGILSEEHTLFKTRPRSGENINCNVAPKTLDNLWYGTQPGVDITNQPSGPTDDDCAFSWHTSGAFFAYCDGSVHFLQDDIDDDIYENLGQRNDGNVVLGEF</sequence>
<dbReference type="EMBL" id="CP036263">
    <property type="protein sequence ID" value="QDS96931.1"/>
    <property type="molecule type" value="Genomic_DNA"/>
</dbReference>
<dbReference type="OrthoDB" id="240776at2"/>
<dbReference type="AlphaFoldDB" id="A0A517MPX5"/>
<dbReference type="InterPro" id="IPR027558">
    <property type="entry name" value="Pre_pil_HX9DG_C"/>
</dbReference>
<accession>A0A517MPX5</accession>
<dbReference type="PANTHER" id="PTHR30093:SF2">
    <property type="entry name" value="TYPE II SECRETION SYSTEM PROTEIN H"/>
    <property type="match status" value="1"/>
</dbReference>
<dbReference type="KEGG" id="amob:HG15A2_01900"/>
<keyword evidence="3" id="KW-1185">Reference proteome</keyword>
<organism evidence="2 3">
    <name type="scientific">Adhaeretor mobilis</name>
    <dbReference type="NCBI Taxonomy" id="1930276"/>
    <lineage>
        <taxon>Bacteria</taxon>
        <taxon>Pseudomonadati</taxon>
        <taxon>Planctomycetota</taxon>
        <taxon>Planctomycetia</taxon>
        <taxon>Pirellulales</taxon>
        <taxon>Lacipirellulaceae</taxon>
        <taxon>Adhaeretor</taxon>
    </lineage>
</organism>
<evidence type="ECO:0000259" key="1">
    <source>
        <dbReference type="Pfam" id="PF07596"/>
    </source>
</evidence>
<gene>
    <name evidence="2" type="ORF">HG15A2_01900</name>
</gene>
<dbReference type="SUPFAM" id="SSF54523">
    <property type="entry name" value="Pili subunits"/>
    <property type="match status" value="1"/>
</dbReference>
<dbReference type="Pfam" id="PF07963">
    <property type="entry name" value="N_methyl"/>
    <property type="match status" value="1"/>
</dbReference>
<dbReference type="InterPro" id="IPR012902">
    <property type="entry name" value="N_methyl_site"/>
</dbReference>
<dbReference type="PANTHER" id="PTHR30093">
    <property type="entry name" value="GENERAL SECRETION PATHWAY PROTEIN G"/>
    <property type="match status" value="1"/>
</dbReference>
<dbReference type="Gene3D" id="3.30.700.10">
    <property type="entry name" value="Glycoprotein, Type 4 Pilin"/>
    <property type="match status" value="1"/>
</dbReference>
<dbReference type="InterPro" id="IPR011453">
    <property type="entry name" value="DUF1559"/>
</dbReference>
<evidence type="ECO:0000313" key="3">
    <source>
        <dbReference type="Proteomes" id="UP000319852"/>
    </source>
</evidence>
<dbReference type="Pfam" id="PF07596">
    <property type="entry name" value="SBP_bac_10"/>
    <property type="match status" value="1"/>
</dbReference>
<dbReference type="Proteomes" id="UP000319852">
    <property type="component" value="Chromosome"/>
</dbReference>